<dbReference type="EMBL" id="CP095072">
    <property type="protein sequence ID" value="UOQ49827.1"/>
    <property type="molecule type" value="Genomic_DNA"/>
</dbReference>
<evidence type="ECO:0000313" key="1">
    <source>
        <dbReference type="EMBL" id="UOQ49827.1"/>
    </source>
</evidence>
<accession>A0ABY4F0X3</accession>
<proteinExistence type="predicted"/>
<keyword evidence="2" id="KW-1185">Reference proteome</keyword>
<gene>
    <name evidence="1" type="ORF">MUN88_07065</name>
</gene>
<sequence>MIFYTERGWIIERDQRVDEFLSEWQEWIKQGTLDVDMTYLKGRNREMLLLMLEKVQESGNKAYIPYLKLWKQIDYKKVKAAIQETIEALENQDPIDEEAIQERNNEINKFNKNMTRKKTDCRFIVFSSPRYYPSTIFK</sequence>
<reference evidence="1 2" key="1">
    <citation type="submission" date="2022-04" db="EMBL/GenBank/DDBJ databases">
        <title>Gracilibacillus sp. isolated from saltern.</title>
        <authorList>
            <person name="Won M."/>
            <person name="Lee C.-M."/>
            <person name="Woen H.-Y."/>
            <person name="Kwon S.-W."/>
        </authorList>
    </citation>
    <scope>NUCLEOTIDE SEQUENCE [LARGE SCALE GENOMIC DNA]</scope>
    <source>
        <strain evidence="1 2">SSWR10-1</strain>
    </source>
</reference>
<evidence type="ECO:0000313" key="2">
    <source>
        <dbReference type="Proteomes" id="UP000831782"/>
    </source>
</evidence>
<dbReference type="Proteomes" id="UP000831782">
    <property type="component" value="Chromosome"/>
</dbReference>
<protein>
    <submittedName>
        <fullName evidence="1">Uncharacterized protein</fullName>
    </submittedName>
</protein>
<organism evidence="1 2">
    <name type="scientific">Gracilibacillus caseinilyticus</name>
    <dbReference type="NCBI Taxonomy" id="2932256"/>
    <lineage>
        <taxon>Bacteria</taxon>
        <taxon>Bacillati</taxon>
        <taxon>Bacillota</taxon>
        <taxon>Bacilli</taxon>
        <taxon>Bacillales</taxon>
        <taxon>Bacillaceae</taxon>
        <taxon>Gracilibacillus</taxon>
    </lineage>
</organism>
<name>A0ABY4F0X3_9BACI</name>
<dbReference type="RefSeq" id="WP_244722696.1">
    <property type="nucleotide sequence ID" value="NZ_CP095072.1"/>
</dbReference>